<keyword evidence="4" id="KW-1185">Reference proteome</keyword>
<evidence type="ECO:0000313" key="3">
    <source>
        <dbReference type="EMBL" id="KTT74414.1"/>
    </source>
</evidence>
<dbReference type="PATRIC" id="fig|869719.3.peg.481"/>
<dbReference type="GO" id="GO:0005507">
    <property type="term" value="F:copper ion binding"/>
    <property type="evidence" value="ECO:0007669"/>
    <property type="project" value="InterPro"/>
</dbReference>
<dbReference type="Proteomes" id="UP000074310">
    <property type="component" value="Unassembled WGS sequence"/>
</dbReference>
<evidence type="ECO:0000256" key="2">
    <source>
        <dbReference type="SAM" id="SignalP"/>
    </source>
</evidence>
<dbReference type="OrthoDB" id="9778934at2"/>
<feature type="chain" id="PRO_5007548355" evidence="2">
    <location>
        <begin position="19"/>
        <end position="379"/>
    </location>
</feature>
<dbReference type="GO" id="GO:0006878">
    <property type="term" value="P:intracellular copper ion homeostasis"/>
    <property type="evidence" value="ECO:0007669"/>
    <property type="project" value="InterPro"/>
</dbReference>
<dbReference type="GO" id="GO:0009279">
    <property type="term" value="C:cell outer membrane"/>
    <property type="evidence" value="ECO:0007669"/>
    <property type="project" value="InterPro"/>
</dbReference>
<dbReference type="Pfam" id="PF05275">
    <property type="entry name" value="CopB"/>
    <property type="match status" value="1"/>
</dbReference>
<comment type="caution">
    <text evidence="3">The sequence shown here is derived from an EMBL/GenBank/DDBJ whole genome shotgun (WGS) entry which is preliminary data.</text>
</comment>
<keyword evidence="2" id="KW-0732">Signal</keyword>
<feature type="region of interest" description="Disordered" evidence="1">
    <location>
        <begin position="26"/>
        <end position="138"/>
    </location>
</feature>
<protein>
    <submittedName>
        <fullName evidence="3">Copper resistance protein CopB</fullName>
    </submittedName>
</protein>
<organism evidence="3 4">
    <name type="scientific">Sphingomonas endophytica</name>
    <dbReference type="NCBI Taxonomy" id="869719"/>
    <lineage>
        <taxon>Bacteria</taxon>
        <taxon>Pseudomonadati</taxon>
        <taxon>Pseudomonadota</taxon>
        <taxon>Alphaproteobacteria</taxon>
        <taxon>Sphingomonadales</taxon>
        <taxon>Sphingomonadaceae</taxon>
        <taxon>Sphingomonas</taxon>
    </lineage>
</organism>
<evidence type="ECO:0000313" key="4">
    <source>
        <dbReference type="Proteomes" id="UP000074310"/>
    </source>
</evidence>
<gene>
    <name evidence="3" type="ORF">NS334_05380</name>
</gene>
<name>A0A147I6G8_9SPHN</name>
<dbReference type="RefSeq" id="WP_058754943.1">
    <property type="nucleotide sequence ID" value="NZ_LDTB01000011.1"/>
</dbReference>
<dbReference type="InterPro" id="IPR007939">
    <property type="entry name" value="Cu-R_B_prcur"/>
</dbReference>
<feature type="compositionally biased region" description="Low complexity" evidence="1">
    <location>
        <begin position="53"/>
        <end position="63"/>
    </location>
</feature>
<evidence type="ECO:0000256" key="1">
    <source>
        <dbReference type="SAM" id="MobiDB-lite"/>
    </source>
</evidence>
<reference evidence="3 4" key="1">
    <citation type="journal article" date="2016" name="Front. Microbiol.">
        <title>Genomic Resource of Rice Seed Associated Bacteria.</title>
        <authorList>
            <person name="Midha S."/>
            <person name="Bansal K."/>
            <person name="Sharma S."/>
            <person name="Kumar N."/>
            <person name="Patil P.P."/>
            <person name="Chaudhry V."/>
            <person name="Patil P.B."/>
        </authorList>
    </citation>
    <scope>NUCLEOTIDE SEQUENCE [LARGE SCALE GENOMIC DNA]</scope>
    <source>
        <strain evidence="3 4">NS334</strain>
    </source>
</reference>
<feature type="signal peptide" evidence="2">
    <location>
        <begin position="1"/>
        <end position="18"/>
    </location>
</feature>
<proteinExistence type="predicted"/>
<feature type="compositionally biased region" description="Low complexity" evidence="1">
    <location>
        <begin position="26"/>
        <end position="42"/>
    </location>
</feature>
<dbReference type="EMBL" id="LDTB01000011">
    <property type="protein sequence ID" value="KTT74414.1"/>
    <property type="molecule type" value="Genomic_DNA"/>
</dbReference>
<dbReference type="AlphaFoldDB" id="A0A147I6G8"/>
<sequence>MRIAPLAAWALIAAPAGAQTMDHATMPGMAMPAATPRPAASGARRKPAPRPARPAAARRSAPHAAHDTPATKAPADPHPGHHLPGMTTAPAAQDHGGHHMPGMTTTPMAGHGGHDMAVDPGPSSSPPAGTDLPVGTAPAPRAVPGLAAARYHDAAAMRRAARAMRREHGGMTIHQALLNLGEYQVRDGRDGYRWDGDLWIGGDIDRLTIKTEGEGSAGRGVDDAEVQALYSRALDPYWNLQAGVRYDITPRPARGYATIGVEGLAPYWFDVEAALFLSTRGELLARAVGWYDQRVTQFVVLQPRVEANAAAQAMRDTGTGAGLTDIELGVRLRYDRRREFAPYVGLSWERRVGATARLARARGDEVGGLAAVAGIRAWF</sequence>
<accession>A0A147I6G8</accession>